<keyword evidence="2 6" id="KW-0812">Transmembrane</keyword>
<evidence type="ECO:0000259" key="7">
    <source>
        <dbReference type="PROSITE" id="PS51012"/>
    </source>
</evidence>
<gene>
    <name evidence="8" type="ORF">GCM10011610_17730</name>
</gene>
<dbReference type="EMBL" id="BMNE01000002">
    <property type="protein sequence ID" value="GGN74283.1"/>
    <property type="molecule type" value="Genomic_DNA"/>
</dbReference>
<organism evidence="8 9">
    <name type="scientific">Nocardia rhizosphaerihabitans</name>
    <dbReference type="NCBI Taxonomy" id="1691570"/>
    <lineage>
        <taxon>Bacteria</taxon>
        <taxon>Bacillati</taxon>
        <taxon>Actinomycetota</taxon>
        <taxon>Actinomycetes</taxon>
        <taxon>Mycobacteriales</taxon>
        <taxon>Nocardiaceae</taxon>
        <taxon>Nocardia</taxon>
    </lineage>
</organism>
<dbReference type="PIRSF" id="PIRSF006648">
    <property type="entry name" value="DrrB"/>
    <property type="match status" value="1"/>
</dbReference>
<evidence type="ECO:0000313" key="8">
    <source>
        <dbReference type="EMBL" id="GGN74283.1"/>
    </source>
</evidence>
<comment type="caution">
    <text evidence="8">The sequence shown here is derived from an EMBL/GenBank/DDBJ whole genome shotgun (WGS) entry which is preliminary data.</text>
</comment>
<feature type="transmembrane region" description="Helical" evidence="6">
    <location>
        <begin position="226"/>
        <end position="246"/>
    </location>
</feature>
<name>A0ABQ2K815_9NOCA</name>
<keyword evidence="3 6" id="KW-1133">Transmembrane helix</keyword>
<keyword evidence="4 6" id="KW-0472">Membrane</keyword>
<proteinExistence type="inferred from homology"/>
<evidence type="ECO:0000256" key="4">
    <source>
        <dbReference type="ARBA" id="ARBA00023136"/>
    </source>
</evidence>
<comment type="subcellular location">
    <subcellularLocation>
        <location evidence="6">Cell membrane</location>
        <topology evidence="6">Multi-pass membrane protein</topology>
    </subcellularLocation>
    <subcellularLocation>
        <location evidence="1">Membrane</location>
        <topology evidence="1">Multi-pass membrane protein</topology>
    </subcellularLocation>
</comment>
<dbReference type="InterPro" id="IPR013525">
    <property type="entry name" value="ABC2_TM"/>
</dbReference>
<feature type="transmembrane region" description="Helical" evidence="6">
    <location>
        <begin position="104"/>
        <end position="133"/>
    </location>
</feature>
<sequence>MSTLSVTDSLFDASVMLRRNFTHITRSPVTIFNAALMPVVMMLIFVYVFGDAFDVGENYIDYAVPGMLMLAISYGLSGTAVSVSSDMTTGVINRFKVMDVSRGAVLTGHVAASMVTNVVAIASVLAVGFALGFRSPATAVQWLGALGVLLATAFAAAWLTVALGIAAKTPEAAGMSVVPLIMLPFVSSAIVPAEKMGPGVRQFAEYQPFTPIIESVRGFLAGNPSAGYTAAALAWCAGFAVVGYLWSRATFTKRA</sequence>
<feature type="transmembrane region" description="Helical" evidence="6">
    <location>
        <begin position="29"/>
        <end position="50"/>
    </location>
</feature>
<dbReference type="PANTHER" id="PTHR43229">
    <property type="entry name" value="NODULATION PROTEIN J"/>
    <property type="match status" value="1"/>
</dbReference>
<evidence type="ECO:0000256" key="5">
    <source>
        <dbReference type="ARBA" id="ARBA00023251"/>
    </source>
</evidence>
<keyword evidence="6" id="KW-0813">Transport</keyword>
<dbReference type="Proteomes" id="UP000658127">
    <property type="component" value="Unassembled WGS sequence"/>
</dbReference>
<accession>A0ABQ2K815</accession>
<protein>
    <recommendedName>
        <fullName evidence="6">Transport permease protein</fullName>
    </recommendedName>
</protein>
<dbReference type="Pfam" id="PF01061">
    <property type="entry name" value="ABC2_membrane"/>
    <property type="match status" value="1"/>
</dbReference>
<evidence type="ECO:0000313" key="9">
    <source>
        <dbReference type="Proteomes" id="UP000658127"/>
    </source>
</evidence>
<dbReference type="RefSeq" id="WP_189025937.1">
    <property type="nucleotide sequence ID" value="NZ_BMNE01000002.1"/>
</dbReference>
<feature type="transmembrane region" description="Helical" evidence="6">
    <location>
        <begin position="139"/>
        <end position="165"/>
    </location>
</feature>
<evidence type="ECO:0000256" key="2">
    <source>
        <dbReference type="ARBA" id="ARBA00022692"/>
    </source>
</evidence>
<evidence type="ECO:0000256" key="3">
    <source>
        <dbReference type="ARBA" id="ARBA00022989"/>
    </source>
</evidence>
<dbReference type="PANTHER" id="PTHR43229:SF2">
    <property type="entry name" value="NODULATION PROTEIN J"/>
    <property type="match status" value="1"/>
</dbReference>
<keyword evidence="9" id="KW-1185">Reference proteome</keyword>
<feature type="domain" description="ABC transmembrane type-2" evidence="7">
    <location>
        <begin position="29"/>
        <end position="254"/>
    </location>
</feature>
<dbReference type="InterPro" id="IPR051784">
    <property type="entry name" value="Nod_factor_ABC_transporter"/>
</dbReference>
<dbReference type="InterPro" id="IPR047817">
    <property type="entry name" value="ABC2_TM_bact-type"/>
</dbReference>
<feature type="transmembrane region" description="Helical" evidence="6">
    <location>
        <begin position="62"/>
        <end position="83"/>
    </location>
</feature>
<evidence type="ECO:0000256" key="6">
    <source>
        <dbReference type="RuleBase" id="RU361157"/>
    </source>
</evidence>
<dbReference type="InterPro" id="IPR000412">
    <property type="entry name" value="ABC_2_transport"/>
</dbReference>
<keyword evidence="6" id="KW-1003">Cell membrane</keyword>
<comment type="similarity">
    <text evidence="6">Belongs to the ABC-2 integral membrane protein family.</text>
</comment>
<reference evidence="9" key="1">
    <citation type="journal article" date="2019" name="Int. J. Syst. Evol. Microbiol.">
        <title>The Global Catalogue of Microorganisms (GCM) 10K type strain sequencing project: providing services to taxonomists for standard genome sequencing and annotation.</title>
        <authorList>
            <consortium name="The Broad Institute Genomics Platform"/>
            <consortium name="The Broad Institute Genome Sequencing Center for Infectious Disease"/>
            <person name="Wu L."/>
            <person name="Ma J."/>
        </authorList>
    </citation>
    <scope>NUCLEOTIDE SEQUENCE [LARGE SCALE GENOMIC DNA]</scope>
    <source>
        <strain evidence="9">CGMCC 4.7329</strain>
    </source>
</reference>
<dbReference type="PROSITE" id="PS51012">
    <property type="entry name" value="ABC_TM2"/>
    <property type="match status" value="1"/>
</dbReference>
<evidence type="ECO:0000256" key="1">
    <source>
        <dbReference type="ARBA" id="ARBA00004141"/>
    </source>
</evidence>
<feature type="transmembrane region" description="Helical" evidence="6">
    <location>
        <begin position="172"/>
        <end position="191"/>
    </location>
</feature>
<keyword evidence="5" id="KW-0046">Antibiotic resistance</keyword>